<dbReference type="SUPFAM" id="SSF52374">
    <property type="entry name" value="Nucleotidylyl transferase"/>
    <property type="match status" value="1"/>
</dbReference>
<evidence type="ECO:0000256" key="8">
    <source>
        <dbReference type="ARBA" id="ARBA00022917"/>
    </source>
</evidence>
<dbReference type="InterPro" id="IPR014729">
    <property type="entry name" value="Rossmann-like_a/b/a_fold"/>
</dbReference>
<evidence type="ECO:0000256" key="2">
    <source>
        <dbReference type="ARBA" id="ARBA00012832"/>
    </source>
</evidence>
<dbReference type="InterPro" id="IPR009080">
    <property type="entry name" value="tRNAsynth_Ia_anticodon-bd"/>
</dbReference>
<protein>
    <recommendedName>
        <fullName evidence="2">cysteine--tRNA ligase</fullName>
        <ecNumber evidence="2">6.1.1.16</ecNumber>
    </recommendedName>
    <alternativeName>
        <fullName evidence="10">Cysteinyl-tRNA synthetase</fullName>
    </alternativeName>
</protein>
<dbReference type="GO" id="GO:0005737">
    <property type="term" value="C:cytoplasm"/>
    <property type="evidence" value="ECO:0007669"/>
    <property type="project" value="TreeGrafter"/>
</dbReference>
<dbReference type="InterPro" id="IPR024909">
    <property type="entry name" value="Cys-tRNA/MSH_ligase"/>
</dbReference>
<reference evidence="12 13" key="1">
    <citation type="submission" date="2023-10" db="EMBL/GenBank/DDBJ databases">
        <title>Comparative genomics analysis reveals potential genetic determinants of host preference in Cryptosporidium xiaoi.</title>
        <authorList>
            <person name="Xiao L."/>
            <person name="Li J."/>
        </authorList>
    </citation>
    <scope>NUCLEOTIDE SEQUENCE [LARGE SCALE GENOMIC DNA]</scope>
    <source>
        <strain evidence="12 13">52996</strain>
    </source>
</reference>
<dbReference type="HAMAP" id="MF_00041">
    <property type="entry name" value="Cys_tRNA_synth"/>
    <property type="match status" value="1"/>
</dbReference>
<evidence type="ECO:0000259" key="11">
    <source>
        <dbReference type="Pfam" id="PF01406"/>
    </source>
</evidence>
<dbReference type="InterPro" id="IPR015803">
    <property type="entry name" value="Cys-tRNA-ligase"/>
</dbReference>
<proteinExistence type="inferred from homology"/>
<comment type="caution">
    <text evidence="12">The sequence shown here is derived from an EMBL/GenBank/DDBJ whole genome shotgun (WGS) entry which is preliminary data.</text>
</comment>
<keyword evidence="4" id="KW-0479">Metal-binding</keyword>
<keyword evidence="8" id="KW-0648">Protein biosynthesis</keyword>
<feature type="domain" description="tRNA synthetases class I catalytic" evidence="11">
    <location>
        <begin position="45"/>
        <end position="349"/>
    </location>
</feature>
<dbReference type="GO" id="GO:0006423">
    <property type="term" value="P:cysteinyl-tRNA aminoacylation"/>
    <property type="evidence" value="ECO:0007669"/>
    <property type="project" value="InterPro"/>
</dbReference>
<keyword evidence="5" id="KW-0547">Nucleotide-binding</keyword>
<organism evidence="12 13">
    <name type="scientific">Cryptosporidium xiaoi</name>
    <dbReference type="NCBI Taxonomy" id="659607"/>
    <lineage>
        <taxon>Eukaryota</taxon>
        <taxon>Sar</taxon>
        <taxon>Alveolata</taxon>
        <taxon>Apicomplexa</taxon>
        <taxon>Conoidasida</taxon>
        <taxon>Coccidia</taxon>
        <taxon>Eucoccidiorida</taxon>
        <taxon>Eimeriorina</taxon>
        <taxon>Cryptosporidiidae</taxon>
        <taxon>Cryptosporidium</taxon>
    </lineage>
</organism>
<evidence type="ECO:0000256" key="6">
    <source>
        <dbReference type="ARBA" id="ARBA00022833"/>
    </source>
</evidence>
<dbReference type="FunFam" id="3.40.50.620:FF:000027">
    <property type="entry name" value="Cysteine--tRNA ligase, cytoplasmic"/>
    <property type="match status" value="1"/>
</dbReference>
<dbReference type="NCBIfam" id="TIGR00435">
    <property type="entry name" value="cysS"/>
    <property type="match status" value="1"/>
</dbReference>
<comment type="cofactor">
    <cofactor evidence="1">
        <name>Zn(2+)</name>
        <dbReference type="ChEBI" id="CHEBI:29105"/>
    </cofactor>
</comment>
<dbReference type="Gene3D" id="3.40.50.620">
    <property type="entry name" value="HUPs"/>
    <property type="match status" value="1"/>
</dbReference>
<dbReference type="PANTHER" id="PTHR10890">
    <property type="entry name" value="CYSTEINYL-TRNA SYNTHETASE"/>
    <property type="match status" value="1"/>
</dbReference>
<keyword evidence="7" id="KW-0067">ATP-binding</keyword>
<dbReference type="AlphaFoldDB" id="A0AAV9XZF0"/>
<evidence type="ECO:0000313" key="12">
    <source>
        <dbReference type="EMBL" id="KAK6590093.1"/>
    </source>
</evidence>
<dbReference type="SUPFAM" id="SSF47323">
    <property type="entry name" value="Anticodon-binding domain of a subclass of class I aminoacyl-tRNA synthetases"/>
    <property type="match status" value="1"/>
</dbReference>
<dbReference type="PRINTS" id="PR00983">
    <property type="entry name" value="TRNASYNTHCYS"/>
</dbReference>
<dbReference type="EC" id="6.1.1.16" evidence="2"/>
<keyword evidence="13" id="KW-1185">Reference proteome</keyword>
<dbReference type="GO" id="GO:0046872">
    <property type="term" value="F:metal ion binding"/>
    <property type="evidence" value="ECO:0007669"/>
    <property type="project" value="UniProtKB-KW"/>
</dbReference>
<dbReference type="Gene3D" id="1.20.120.1910">
    <property type="entry name" value="Cysteine-tRNA ligase, C-terminal anti-codon recognition domain"/>
    <property type="match status" value="1"/>
</dbReference>
<keyword evidence="3" id="KW-0436">Ligase</keyword>
<evidence type="ECO:0000256" key="4">
    <source>
        <dbReference type="ARBA" id="ARBA00022723"/>
    </source>
</evidence>
<evidence type="ECO:0000256" key="9">
    <source>
        <dbReference type="ARBA" id="ARBA00023146"/>
    </source>
</evidence>
<dbReference type="CDD" id="cd00672">
    <property type="entry name" value="CysRS_core"/>
    <property type="match status" value="1"/>
</dbReference>
<dbReference type="InterPro" id="IPR032678">
    <property type="entry name" value="tRNA-synt_1_cat_dom"/>
</dbReference>
<keyword evidence="9" id="KW-0030">Aminoacyl-tRNA synthetase</keyword>
<keyword evidence="6" id="KW-0862">Zinc</keyword>
<sequence>MSDWIHPTKYVLDESTSNGFDSQKRRFYSTGLVLNNSMTSGKIDFVPINWKRVNWYACGPTVYDSAHLGHARNYVSFDIIRRVLEDYFGYEVNLVMNITDIDDKIINRSKEQNRENYLDLAREFETEFFEDMKRLNVKLPDVVTRVSEFVPEIIEFISKIISRKYAYESEGSVYFDVEAFRNSNKHVYGRMEPNSVATASNTLEGEDEVGVHSKEKRSPLDFALWKKVKGDEPSWESPWGRGRPGWHIECSVMASHTLGFPIDIHSGGIDLRFPHHDNELAQTEAYYDKIQWVNYFLHSGHLHIHGSKMSKSLKNFTTIRDILKVYSPRQTRMLFLLHKWDTPMNYSPETSFQEAIAVDKIFINFFANVRARLRNFSFGSSLRNDEDAEKLRIEIENSIKLVDEYLCDNVNTPEVIQTLKQLVSQANTYMNSKTDNQLVHTLLNRCAKFVYRILFIFGLCNDRDRLNYGEDSQSNNGAIEDLAGNYIEIIGGLRGHVKDESKRLLSAAKKERKANPKTGDKSDKDFVDEVLDSSFSLLSICDQVRDKQLPKLNIVLEDGPDGTFVWKSIPSCDNPQN</sequence>
<dbReference type="Pfam" id="PF01406">
    <property type="entry name" value="tRNA-synt_1e"/>
    <property type="match status" value="1"/>
</dbReference>
<evidence type="ECO:0000256" key="1">
    <source>
        <dbReference type="ARBA" id="ARBA00001947"/>
    </source>
</evidence>
<evidence type="ECO:0000256" key="10">
    <source>
        <dbReference type="ARBA" id="ARBA00031499"/>
    </source>
</evidence>
<evidence type="ECO:0000256" key="7">
    <source>
        <dbReference type="ARBA" id="ARBA00022840"/>
    </source>
</evidence>
<dbReference type="GO" id="GO:0005524">
    <property type="term" value="F:ATP binding"/>
    <property type="evidence" value="ECO:0007669"/>
    <property type="project" value="UniProtKB-KW"/>
</dbReference>
<evidence type="ECO:0000256" key="3">
    <source>
        <dbReference type="ARBA" id="ARBA00022598"/>
    </source>
</evidence>
<dbReference type="PANTHER" id="PTHR10890:SF3">
    <property type="entry name" value="CYSTEINE--TRNA LIGASE, CYTOPLASMIC"/>
    <property type="match status" value="1"/>
</dbReference>
<name>A0AAV9XZF0_9CRYT</name>
<dbReference type="Proteomes" id="UP001311799">
    <property type="component" value="Unassembled WGS sequence"/>
</dbReference>
<dbReference type="GO" id="GO:0004817">
    <property type="term" value="F:cysteine-tRNA ligase activity"/>
    <property type="evidence" value="ECO:0007669"/>
    <property type="project" value="UniProtKB-EC"/>
</dbReference>
<dbReference type="EMBL" id="JAWDEY010000009">
    <property type="protein sequence ID" value="KAK6590093.1"/>
    <property type="molecule type" value="Genomic_DNA"/>
</dbReference>
<accession>A0AAV9XZF0</accession>
<evidence type="ECO:0000313" key="13">
    <source>
        <dbReference type="Proteomes" id="UP001311799"/>
    </source>
</evidence>
<evidence type="ECO:0000256" key="5">
    <source>
        <dbReference type="ARBA" id="ARBA00022741"/>
    </source>
</evidence>
<gene>
    <name evidence="12" type="ORF">RS030_182761</name>
</gene>